<dbReference type="PANTHER" id="PTHR42815:SF2">
    <property type="entry name" value="FAD-BINDING, PUTATIVE (AFU_ORTHOLOGUE AFUA_6G07600)-RELATED"/>
    <property type="match status" value="1"/>
</dbReference>
<dbReference type="InterPro" id="IPR012349">
    <property type="entry name" value="Split_barrel_FMN-bd"/>
</dbReference>
<dbReference type="Gene3D" id="2.30.110.10">
    <property type="entry name" value="Electron Transport, Fmn-binding Protein, Chain A"/>
    <property type="match status" value="1"/>
</dbReference>
<feature type="domain" description="Pyridoxamine 5'-phosphate oxidase N-terminal" evidence="1">
    <location>
        <begin position="25"/>
        <end position="156"/>
    </location>
</feature>
<sequence length="198" mass="22750">MLQKKYQTEKRAAAFYDNQLINYLNPAMQEFISQQEMVFISTADQNGNCDSSFKAGLPGFVRVKDEKTIFYPEYRGNGVMASLGNIVENPHIGLLFIDFLHNQIGLHINGRARIIENDALTDLHLPDSVMNIIKEEEGEKPERWVVIDIDEAYIHCSKHIPAFKKVNKEIFWNTDDAKKKGGDFFKVKKLKKKAESVR</sequence>
<dbReference type="Pfam" id="PF01243">
    <property type="entry name" value="PNPOx_N"/>
    <property type="match status" value="1"/>
</dbReference>
<dbReference type="Proteomes" id="UP001341444">
    <property type="component" value="Unassembled WGS sequence"/>
</dbReference>
<evidence type="ECO:0000313" key="2">
    <source>
        <dbReference type="EMBL" id="MED1202608.1"/>
    </source>
</evidence>
<evidence type="ECO:0000313" key="3">
    <source>
        <dbReference type="Proteomes" id="UP001341444"/>
    </source>
</evidence>
<reference evidence="2 3" key="1">
    <citation type="submission" date="2023-03" db="EMBL/GenBank/DDBJ databases">
        <title>Bacillus Genome Sequencing.</title>
        <authorList>
            <person name="Dunlap C."/>
        </authorList>
    </citation>
    <scope>NUCLEOTIDE SEQUENCE [LARGE SCALE GENOMIC DNA]</scope>
    <source>
        <strain evidence="2 3">B-23453</strain>
    </source>
</reference>
<proteinExistence type="predicted"/>
<dbReference type="RefSeq" id="WP_232317581.1">
    <property type="nucleotide sequence ID" value="NZ_JARMAB010000007.1"/>
</dbReference>
<dbReference type="InterPro" id="IPR011576">
    <property type="entry name" value="Pyridox_Oxase_N"/>
</dbReference>
<comment type="caution">
    <text evidence="2">The sequence shown here is derived from an EMBL/GenBank/DDBJ whole genome shotgun (WGS) entry which is preliminary data.</text>
</comment>
<organism evidence="2 3">
    <name type="scientific">Heyndrickxia acidicola</name>
    <dbReference type="NCBI Taxonomy" id="209389"/>
    <lineage>
        <taxon>Bacteria</taxon>
        <taxon>Bacillati</taxon>
        <taxon>Bacillota</taxon>
        <taxon>Bacilli</taxon>
        <taxon>Bacillales</taxon>
        <taxon>Bacillaceae</taxon>
        <taxon>Heyndrickxia</taxon>
    </lineage>
</organism>
<gene>
    <name evidence="2" type="ORF">P4T90_05815</name>
</gene>
<keyword evidence="3" id="KW-1185">Reference proteome</keyword>
<protein>
    <submittedName>
        <fullName evidence="2">Pyridoxamine 5'-phosphate oxidase family protein</fullName>
    </submittedName>
</protein>
<dbReference type="PANTHER" id="PTHR42815">
    <property type="entry name" value="FAD-BINDING, PUTATIVE (AFU_ORTHOLOGUE AFUA_6G07600)-RELATED"/>
    <property type="match status" value="1"/>
</dbReference>
<dbReference type="EMBL" id="JARMAB010000007">
    <property type="protein sequence ID" value="MED1202608.1"/>
    <property type="molecule type" value="Genomic_DNA"/>
</dbReference>
<dbReference type="SUPFAM" id="SSF50475">
    <property type="entry name" value="FMN-binding split barrel"/>
    <property type="match status" value="1"/>
</dbReference>
<evidence type="ECO:0000259" key="1">
    <source>
        <dbReference type="Pfam" id="PF01243"/>
    </source>
</evidence>
<accession>A0ABU6MDV1</accession>
<name>A0ABU6MDV1_9BACI</name>